<evidence type="ECO:0000256" key="4">
    <source>
        <dbReference type="ARBA" id="ARBA00022771"/>
    </source>
</evidence>
<dbReference type="Gene3D" id="1.20.58.1100">
    <property type="match status" value="1"/>
</dbReference>
<evidence type="ECO:0000259" key="9">
    <source>
        <dbReference type="PROSITE" id="PS50081"/>
    </source>
</evidence>
<reference evidence="12" key="1">
    <citation type="journal article" date="2016" name="Nat. Commun.">
        <title>The channel catfish genome sequence provides insights into the evolution of scale formation in teleosts.</title>
        <authorList>
            <person name="Liu Z."/>
            <person name="Liu S."/>
            <person name="Yao J."/>
            <person name="Bao L."/>
            <person name="Zhang J."/>
            <person name="Li Y."/>
            <person name="Jiang C."/>
            <person name="Sun L."/>
            <person name="Wang R."/>
            <person name="Zhang Y."/>
            <person name="Zhou T."/>
            <person name="Zeng Q."/>
            <person name="Fu Q."/>
            <person name="Gao S."/>
            <person name="Li N."/>
            <person name="Koren S."/>
            <person name="Jiang Y."/>
            <person name="Zimin A."/>
            <person name="Xu P."/>
            <person name="Phillippy A.M."/>
            <person name="Geng X."/>
            <person name="Song L."/>
            <person name="Sun F."/>
            <person name="Li C."/>
            <person name="Wang X."/>
            <person name="Chen A."/>
            <person name="Jin Y."/>
            <person name="Yuan Z."/>
            <person name="Yang Y."/>
            <person name="Tan S."/>
            <person name="Peatman E."/>
            <person name="Lu J."/>
            <person name="Qin Z."/>
            <person name="Dunham R."/>
            <person name="Li Z."/>
            <person name="Sonstegard T."/>
            <person name="Feng J."/>
            <person name="Danzmann R.G."/>
            <person name="Schroeder S."/>
            <person name="Scheffler B."/>
            <person name="Duke M.V."/>
            <person name="Ballard L."/>
            <person name="Kucuktas H."/>
            <person name="Kaltenboeck L."/>
            <person name="Liu H."/>
            <person name="Armbruster J."/>
            <person name="Xie Y."/>
            <person name="Kirby M.L."/>
            <person name="Tian Y."/>
            <person name="Flanagan M.E."/>
            <person name="Mu W."/>
            <person name="Waldbieser G.C."/>
        </authorList>
    </citation>
    <scope>NUCLEOTIDE SEQUENCE [LARGE SCALE GENOMIC DNA]</scope>
    <source>
        <strain evidence="12">SDA103</strain>
    </source>
</reference>
<keyword evidence="12" id="KW-1185">Reference proteome</keyword>
<dbReference type="GO" id="GO:0016082">
    <property type="term" value="P:synaptic vesicle priming"/>
    <property type="evidence" value="ECO:0007669"/>
    <property type="project" value="TreeGrafter"/>
</dbReference>
<feature type="compositionally biased region" description="Basic residues" evidence="7">
    <location>
        <begin position="21"/>
        <end position="33"/>
    </location>
</feature>
<feature type="compositionally biased region" description="Polar residues" evidence="7">
    <location>
        <begin position="810"/>
        <end position="825"/>
    </location>
</feature>
<dbReference type="Gene3D" id="1.10.357.50">
    <property type="match status" value="1"/>
</dbReference>
<evidence type="ECO:0000256" key="5">
    <source>
        <dbReference type="ARBA" id="ARBA00022833"/>
    </source>
</evidence>
<name>A0A9F7R5S2_ICTPU</name>
<dbReference type="InterPro" id="IPR027080">
    <property type="entry name" value="Unc-13"/>
</dbReference>
<dbReference type="GO" id="GO:0099525">
    <property type="term" value="P:presynaptic dense core vesicle exocytosis"/>
    <property type="evidence" value="ECO:0007669"/>
    <property type="project" value="TreeGrafter"/>
</dbReference>
<feature type="domain" description="MHD2" evidence="11">
    <location>
        <begin position="1701"/>
        <end position="1836"/>
    </location>
</feature>
<dbReference type="FunFam" id="3.30.60.20:FF:000001">
    <property type="entry name" value="Protein unc-13 homolog B"/>
    <property type="match status" value="1"/>
</dbReference>
<evidence type="ECO:0000259" key="10">
    <source>
        <dbReference type="PROSITE" id="PS51258"/>
    </source>
</evidence>
<keyword evidence="1" id="KW-0268">Exocytosis</keyword>
<dbReference type="Gene3D" id="2.60.40.150">
    <property type="entry name" value="C2 domain"/>
    <property type="match status" value="2"/>
</dbReference>
<protein>
    <submittedName>
        <fullName evidence="13">Protein unc-13 homolog B</fullName>
    </submittedName>
</protein>
<dbReference type="SMART" id="SM00109">
    <property type="entry name" value="C1"/>
    <property type="match status" value="1"/>
</dbReference>
<keyword evidence="5" id="KW-0862">Zinc</keyword>
<evidence type="ECO:0000256" key="6">
    <source>
        <dbReference type="ARBA" id="ARBA00022837"/>
    </source>
</evidence>
<dbReference type="PANTHER" id="PTHR10480">
    <property type="entry name" value="PROTEIN UNC-13 HOMOLOG"/>
    <property type="match status" value="1"/>
</dbReference>
<dbReference type="Proteomes" id="UP000221080">
    <property type="component" value="Chromosome 22"/>
</dbReference>
<dbReference type="GO" id="GO:0035249">
    <property type="term" value="P:synaptic transmission, glutamatergic"/>
    <property type="evidence" value="ECO:0007669"/>
    <property type="project" value="TreeGrafter"/>
</dbReference>
<feature type="region of interest" description="Disordered" evidence="7">
    <location>
        <begin position="652"/>
        <end position="691"/>
    </location>
</feature>
<feature type="domain" description="C2" evidence="8">
    <location>
        <begin position="1007"/>
        <end position="1131"/>
    </location>
</feature>
<dbReference type="InterPro" id="IPR046349">
    <property type="entry name" value="C1-like_sf"/>
</dbReference>
<feature type="domain" description="C2" evidence="8">
    <location>
        <begin position="1871"/>
        <end position="1998"/>
    </location>
</feature>
<dbReference type="GO" id="GO:0008270">
    <property type="term" value="F:zinc ion binding"/>
    <property type="evidence" value="ECO:0007669"/>
    <property type="project" value="UniProtKB-KW"/>
</dbReference>
<dbReference type="PROSITE" id="PS51258">
    <property type="entry name" value="MHD1"/>
    <property type="match status" value="1"/>
</dbReference>
<dbReference type="OrthoDB" id="10053234at2759"/>
<feature type="region of interest" description="Disordered" evidence="7">
    <location>
        <begin position="720"/>
        <end position="759"/>
    </location>
</feature>
<dbReference type="GO" id="GO:0098831">
    <property type="term" value="C:presynaptic active zone cytoplasmic component"/>
    <property type="evidence" value="ECO:0007669"/>
    <property type="project" value="TreeGrafter"/>
</dbReference>
<feature type="region of interest" description="Disordered" evidence="7">
    <location>
        <begin position="793"/>
        <end position="836"/>
    </location>
</feature>
<dbReference type="GO" id="GO:0005509">
    <property type="term" value="F:calcium ion binding"/>
    <property type="evidence" value="ECO:0007669"/>
    <property type="project" value="InterPro"/>
</dbReference>
<organism evidence="12 13">
    <name type="scientific">Ictalurus punctatus</name>
    <name type="common">Channel catfish</name>
    <name type="synonym">Silurus punctatus</name>
    <dbReference type="NCBI Taxonomy" id="7998"/>
    <lineage>
        <taxon>Eukaryota</taxon>
        <taxon>Metazoa</taxon>
        <taxon>Chordata</taxon>
        <taxon>Craniata</taxon>
        <taxon>Vertebrata</taxon>
        <taxon>Euteleostomi</taxon>
        <taxon>Actinopterygii</taxon>
        <taxon>Neopterygii</taxon>
        <taxon>Teleostei</taxon>
        <taxon>Ostariophysi</taxon>
        <taxon>Siluriformes</taxon>
        <taxon>Ictaluridae</taxon>
        <taxon>Ictalurus</taxon>
    </lineage>
</organism>
<evidence type="ECO:0000256" key="2">
    <source>
        <dbReference type="ARBA" id="ARBA00022723"/>
    </source>
</evidence>
<dbReference type="Pfam" id="PF00130">
    <property type="entry name" value="C1_1"/>
    <property type="match status" value="1"/>
</dbReference>
<dbReference type="PROSITE" id="PS51259">
    <property type="entry name" value="MHD2"/>
    <property type="match status" value="1"/>
</dbReference>
<accession>A0A9F7R5S2</accession>
<feature type="compositionally biased region" description="Basic and acidic residues" evidence="7">
    <location>
        <begin position="374"/>
        <end position="392"/>
    </location>
</feature>
<dbReference type="Pfam" id="PF00168">
    <property type="entry name" value="C2"/>
    <property type="match status" value="2"/>
</dbReference>
<dbReference type="InterPro" id="IPR014772">
    <property type="entry name" value="Munc13_dom-2"/>
</dbReference>
<feature type="compositionally biased region" description="Low complexity" evidence="7">
    <location>
        <begin position="362"/>
        <end position="373"/>
    </location>
</feature>
<dbReference type="GeneID" id="108255548"/>
<evidence type="ECO:0000313" key="12">
    <source>
        <dbReference type="Proteomes" id="UP000221080"/>
    </source>
</evidence>
<dbReference type="RefSeq" id="XP_053530501.1">
    <property type="nucleotide sequence ID" value="XM_053674526.1"/>
</dbReference>
<dbReference type="Gene3D" id="3.30.60.20">
    <property type="match status" value="1"/>
</dbReference>
<dbReference type="GO" id="GO:0005516">
    <property type="term" value="F:calmodulin binding"/>
    <property type="evidence" value="ECO:0007669"/>
    <property type="project" value="TreeGrafter"/>
</dbReference>
<dbReference type="GO" id="GO:0017075">
    <property type="term" value="F:syntaxin-1 binding"/>
    <property type="evidence" value="ECO:0007669"/>
    <property type="project" value="TreeGrafter"/>
</dbReference>
<evidence type="ECO:0000259" key="11">
    <source>
        <dbReference type="PROSITE" id="PS51259"/>
    </source>
</evidence>
<dbReference type="SMART" id="SM00239">
    <property type="entry name" value="C2"/>
    <property type="match status" value="2"/>
</dbReference>
<feature type="compositionally biased region" description="Basic and acidic residues" evidence="7">
    <location>
        <begin position="251"/>
        <end position="266"/>
    </location>
</feature>
<sequence>MFSRNRHNGQDGSGAPQYGRPKNKPVVHKRRQQNPRVAIMLRGKIHRLLQGSADLSVPASELYYGGIEEEDQEEPEDLQKVQGCYRRGTASVEVCNLPPVPNGKKHDSVAGACCVGEVELNQEGGIRIPCTLQHIDPTELHGTQDVNGPGFAFGRGLAGGTSTCQKDLLYRFNMVMQEKIVEEDEDVDQEEESSAIIEHILKELKGINKIQEEISDLREYLSSVHGSVEEVSSCVDAVLMEIEGIRSGTRSRVEKWPGAGSKHDQQSDSPFGKTCDKLHTVECMCCGMQAGYKVSSRKQTCPLRLERDACRALPNFTSTNDTVHNPFGRGMPVQSSDIPPSTVRRKQSLGYPEHQDGQDCLSTSSVSSGQSSKSESDQDRPSSGRVHTRDEVQTWDQTGLVHSGSGETRWSEGDPYSRQGSFEEGTGDVDTWDLLRDEAAHTELEESASEHIAISSNPHYNSPASTCSRDEWCRHRSQPNPCKVDGHPEDSAVECRHFVGGDQTAQTSPPSHKFTAADCKEDITCSSAEMCTHIALNMESTVNAFVPVKRQHPTSSREYVLQQELDTDQSNNVGFNVKKFGRAVLDFKSALKMALKKLETGGATSLVDKADPSSEPQAGEDLLDTDESSREEVPQMESPCVEALQAEISNANTSVPSQGCTPDPDHVEPNESISTSSNPCDTTPESVKSSVQTVETLETIISSEPELSSDTTLHAAMATHPESLSTESAEEDTRETSKEPTGEQAEDGEQEGDHPVELSERDVRRLKCLRTFQQILREKRESRRRLGMATMFSFSEGDFNPDGSQDEDQTQSFNDGGSNLQPWTSTGGGGGGGIFGIDSMPDLRRRKRIPLVSEVSLVQSRKAAISYSLASRPSLKDEELKSHVYKKTLQALIYPISCTTPHNFEVWTATTPTYCYECEGLLWGIARQGMRCTECGVKCHEKCQELLNADCLQRAAEKSSKTGAEDRNQNIISAMKDRMKIRERNKPEIFEAIRTVFNVNKLNHAQQMKTVKQTVLDGTSKWSAKISITVLSAQGLQAKDRTGSSDPYVTVQVGKTKKRTKTIYGNLNPVWEETFNFECHNSSDRIKVRVWDEDDDIKSRVKQRLKRESDDFLGQSIIEVRTLSGEMDVWYNLEKRTDKSAVSGAIRLQISVEIKGEEKVAPYHLQYTCLHENIFHYLTDTEGQGVVKLPAARGDDAWKVYFDEVEQEIVDEFAIRYGIEFIYQAMTHFACLSSKYMLPGVPAVMSTLLANINAFFAHPTSSTSVSASDRFAASNFGRERFIRLLDQLHNSLRIDLSTYRNNFPASSKPRLSDLKSTVDLLTSITFFRMKVQELQAPPRAAHVVRDCVKACLNSTYEYIFNNCTELYSTQFQTHTQPQKRMKEEDEEEKGEELKEEEVGPSILNLDFWPKLITLIVSIIEEDRNSYTPVINQFPQELNVGKLSADVIWTLFAQDMKYALEEHEKHRLCKSADYMNLHFKVKWLYNEYVRDLPSVSNTVPEYPTWFVEFVLLWLGENEDVSMEFMHGALERDKRDGFQPTSEHALFSCSVVDIFTQLNQSFDIIKKLDCPDPGIVAKYHRRFAKTISKVLLQYCTSLSNSFPSYCEKEKTPCVLMNNVQQMRVMLEKMFEFMGAKQLDSEAAEILNDLQVQLNTVLDNLSAVFAKSFQARISVCMRQVGEMVYQVKGPLNQMSRNTAESDAVTALRPLMEFLDSHLSIFADVCEKTVLKRVLKDLWRNVLICMEKTIVLPESNESIGAQLLTAAKELSKLKGGGEAKYLSPRQCVVMEAALETIKQFFHAGGDGLKKSYLEKSDELLSLHYALSLYAKSTDELIRTFIITQHAQVHNGTSMRITPKESLRPERAAGVEQFIGEAVIQVDTTPPTAHTEQKITVKVIGVNDMKWQTSGLFRPFVEVSLIGPMLAEKKRKFTTKSKNNCWTAKYSESFLYVLGKGVSAEFYELQVTVKDYCFGRADQVVGVAVIPLALAVGPERRSFVCWCPLGPSISTDQTGTTTLRILAQRHDDEIAKEFIRLKSERRPTEEGR</sequence>
<evidence type="ECO:0000256" key="3">
    <source>
        <dbReference type="ARBA" id="ARBA00022737"/>
    </source>
</evidence>
<dbReference type="FunFam" id="1.10.357.50:FF:000001">
    <property type="entry name" value="Protein unc-13 homolog B"/>
    <property type="match status" value="1"/>
</dbReference>
<dbReference type="GO" id="GO:0030672">
    <property type="term" value="C:synaptic vesicle membrane"/>
    <property type="evidence" value="ECO:0007669"/>
    <property type="project" value="TreeGrafter"/>
</dbReference>
<keyword evidence="3" id="KW-0677">Repeat</keyword>
<dbReference type="GO" id="GO:0061789">
    <property type="term" value="P:dense core granule priming"/>
    <property type="evidence" value="ECO:0007669"/>
    <property type="project" value="TreeGrafter"/>
</dbReference>
<dbReference type="InterPro" id="IPR037302">
    <property type="entry name" value="Unc-13_C2B"/>
</dbReference>
<dbReference type="FunFam" id="2.60.40.150:FF:000002">
    <property type="entry name" value="Protein unc-13 homolog B"/>
    <property type="match status" value="1"/>
</dbReference>
<feature type="region of interest" description="Disordered" evidence="7">
    <location>
        <begin position="605"/>
        <end position="638"/>
    </location>
</feature>
<dbReference type="InterPro" id="IPR010439">
    <property type="entry name" value="MUN_dom"/>
</dbReference>
<dbReference type="PANTHER" id="PTHR10480:SF14">
    <property type="entry name" value="PROTEIN UNC-13 HOMOLOG B-LIKE"/>
    <property type="match status" value="1"/>
</dbReference>
<dbReference type="GO" id="GO:0019992">
    <property type="term" value="F:diacylglycerol binding"/>
    <property type="evidence" value="ECO:0007669"/>
    <property type="project" value="InterPro"/>
</dbReference>
<dbReference type="GO" id="GO:0031594">
    <property type="term" value="C:neuromuscular junction"/>
    <property type="evidence" value="ECO:0007669"/>
    <property type="project" value="TreeGrafter"/>
</dbReference>
<feature type="compositionally biased region" description="Acidic residues" evidence="7">
    <location>
        <begin position="1384"/>
        <end position="1395"/>
    </location>
</feature>
<dbReference type="InterPro" id="IPR002219">
    <property type="entry name" value="PKC_DAG/PE"/>
</dbReference>
<reference evidence="13" key="2">
    <citation type="submission" date="2025-08" db="UniProtKB">
        <authorList>
            <consortium name="RefSeq"/>
        </authorList>
    </citation>
    <scope>IDENTIFICATION</scope>
    <source>
        <tissue evidence="13">Blood</tissue>
    </source>
</reference>
<feature type="domain" description="MHD1" evidence="10">
    <location>
        <begin position="1453"/>
        <end position="1596"/>
    </location>
</feature>
<feature type="region of interest" description="Disordered" evidence="7">
    <location>
        <begin position="1373"/>
        <end position="1397"/>
    </location>
</feature>
<dbReference type="GO" id="GO:0005543">
    <property type="term" value="F:phospholipid binding"/>
    <property type="evidence" value="ECO:0007669"/>
    <property type="project" value="InterPro"/>
</dbReference>
<gene>
    <name evidence="13" type="primary">LOC108255548</name>
</gene>
<dbReference type="InterPro" id="IPR014770">
    <property type="entry name" value="Munc13_1"/>
</dbReference>
<dbReference type="KEGG" id="ipu:108255548"/>
<dbReference type="PROSITE" id="PS00479">
    <property type="entry name" value="ZF_DAG_PE_1"/>
    <property type="match status" value="1"/>
</dbReference>
<dbReference type="GO" id="GO:0043195">
    <property type="term" value="C:terminal bouton"/>
    <property type="evidence" value="ECO:0007669"/>
    <property type="project" value="TreeGrafter"/>
</dbReference>
<feature type="region of interest" description="Disordered" evidence="7">
    <location>
        <begin position="251"/>
        <end position="270"/>
    </location>
</feature>
<feature type="compositionally biased region" description="Gly residues" evidence="7">
    <location>
        <begin position="826"/>
        <end position="835"/>
    </location>
</feature>
<dbReference type="SMART" id="SM01145">
    <property type="entry name" value="DUF1041"/>
    <property type="match status" value="1"/>
</dbReference>
<keyword evidence="4" id="KW-0863">Zinc-finger</keyword>
<dbReference type="SUPFAM" id="SSF49562">
    <property type="entry name" value="C2 domain (Calcium/lipid-binding domain, CaLB)"/>
    <property type="match status" value="2"/>
</dbReference>
<dbReference type="GO" id="GO:0016081">
    <property type="term" value="P:synaptic vesicle docking"/>
    <property type="evidence" value="ECO:0007669"/>
    <property type="project" value="TreeGrafter"/>
</dbReference>
<dbReference type="Pfam" id="PF06292">
    <property type="entry name" value="MUN"/>
    <property type="match status" value="1"/>
</dbReference>
<keyword evidence="2" id="KW-0479">Metal-binding</keyword>
<feature type="domain" description="Phorbol-ester/DAG-type" evidence="9">
    <location>
        <begin position="901"/>
        <end position="951"/>
    </location>
</feature>
<dbReference type="SUPFAM" id="SSF57889">
    <property type="entry name" value="Cysteine-rich domain"/>
    <property type="match status" value="1"/>
</dbReference>
<feature type="compositionally biased region" description="Polar residues" evidence="7">
    <location>
        <begin position="671"/>
        <end position="691"/>
    </location>
</feature>
<dbReference type="PROSITE" id="PS50081">
    <property type="entry name" value="ZF_DAG_PE_2"/>
    <property type="match status" value="1"/>
</dbReference>
<evidence type="ECO:0000259" key="8">
    <source>
        <dbReference type="PROSITE" id="PS50004"/>
    </source>
</evidence>
<dbReference type="PROSITE" id="PS50004">
    <property type="entry name" value="C2"/>
    <property type="match status" value="2"/>
</dbReference>
<dbReference type="GO" id="GO:0042734">
    <property type="term" value="C:presynaptic membrane"/>
    <property type="evidence" value="ECO:0007669"/>
    <property type="project" value="TreeGrafter"/>
</dbReference>
<dbReference type="InterPro" id="IPR000008">
    <property type="entry name" value="C2_dom"/>
</dbReference>
<dbReference type="CTD" id="100535393"/>
<dbReference type="CDD" id="cd04027">
    <property type="entry name" value="C2B_Munc13"/>
    <property type="match status" value="1"/>
</dbReference>
<evidence type="ECO:0000256" key="7">
    <source>
        <dbReference type="SAM" id="MobiDB-lite"/>
    </source>
</evidence>
<evidence type="ECO:0000313" key="13">
    <source>
        <dbReference type="RefSeq" id="XP_053530501.1"/>
    </source>
</evidence>
<dbReference type="PRINTS" id="PR00360">
    <property type="entry name" value="C2DOMAIN"/>
</dbReference>
<feature type="region of interest" description="Disordered" evidence="7">
    <location>
        <begin position="315"/>
        <end position="428"/>
    </location>
</feature>
<dbReference type="InterPro" id="IPR035892">
    <property type="entry name" value="C2_domain_sf"/>
</dbReference>
<proteinExistence type="predicted"/>
<feature type="region of interest" description="Disordered" evidence="7">
    <location>
        <begin position="1"/>
        <end position="34"/>
    </location>
</feature>
<keyword evidence="6" id="KW-0106">Calcium</keyword>
<evidence type="ECO:0000256" key="1">
    <source>
        <dbReference type="ARBA" id="ARBA00022483"/>
    </source>
</evidence>